<proteinExistence type="predicted"/>
<feature type="compositionally biased region" description="Pro residues" evidence="1">
    <location>
        <begin position="117"/>
        <end position="137"/>
    </location>
</feature>
<dbReference type="Proteomes" id="UP000789595">
    <property type="component" value="Unassembled WGS sequence"/>
</dbReference>
<organism evidence="2 3">
    <name type="scientific">Pelagomonas calceolata</name>
    <dbReference type="NCBI Taxonomy" id="35677"/>
    <lineage>
        <taxon>Eukaryota</taxon>
        <taxon>Sar</taxon>
        <taxon>Stramenopiles</taxon>
        <taxon>Ochrophyta</taxon>
        <taxon>Pelagophyceae</taxon>
        <taxon>Pelagomonadales</taxon>
        <taxon>Pelagomonadaceae</taxon>
        <taxon>Pelagomonas</taxon>
    </lineage>
</organism>
<feature type="region of interest" description="Disordered" evidence="1">
    <location>
        <begin position="45"/>
        <end position="229"/>
    </location>
</feature>
<dbReference type="AlphaFoldDB" id="A0A8J2SUB0"/>
<evidence type="ECO:0000313" key="3">
    <source>
        <dbReference type="Proteomes" id="UP000789595"/>
    </source>
</evidence>
<dbReference type="EMBL" id="CAKKNE010000004">
    <property type="protein sequence ID" value="CAH0372979.1"/>
    <property type="molecule type" value="Genomic_DNA"/>
</dbReference>
<feature type="compositionally biased region" description="Basic residues" evidence="1">
    <location>
        <begin position="402"/>
        <end position="418"/>
    </location>
</feature>
<accession>A0A8J2SUB0</accession>
<protein>
    <submittedName>
        <fullName evidence="2">Uncharacterized protein</fullName>
    </submittedName>
</protein>
<feature type="compositionally biased region" description="Low complexity" evidence="1">
    <location>
        <begin position="183"/>
        <end position="195"/>
    </location>
</feature>
<sequence length="418" mass="43680">METKTPWAAEGLTLSSREEKLAHYLLSRGKTDQLERLLAKARAGVSTGLTSPAAGGHAHATNASRPSRARPLAPHNRPPPRPGKGPQRRPPSVAYAARRGPEQAPVKAPVTATARAPDPPSLPPPPPRKETPSPPDEASPGETPSPANVTLRRRGRAGPVRSVPPTPQGATPPQAPPTLVREATPPQASPVAATATPPPLREATPPQASLSAPTPVRNATPPAAPTPVVAAPATVSPIYRDTALIAADDEACERALTNWLRAPGLAADASAAEWRDAWRVAAAAADVALQKAVQVDQERMRVLNDYETFRAGATNLATLAARNAHAELETAKTRISALKVSLARYQAAYPPPPVGDEAASDDAHDGSALPASEAAPRAQTDVLAPTPRPGRARLSVATPAPRPRRYATRSSTRRGRAD</sequence>
<feature type="region of interest" description="Disordered" evidence="1">
    <location>
        <begin position="351"/>
        <end position="418"/>
    </location>
</feature>
<comment type="caution">
    <text evidence="2">The sequence shown here is derived from an EMBL/GenBank/DDBJ whole genome shotgun (WGS) entry which is preliminary data.</text>
</comment>
<feature type="compositionally biased region" description="Low complexity" evidence="1">
    <location>
        <begin position="212"/>
        <end position="229"/>
    </location>
</feature>
<keyword evidence="3" id="KW-1185">Reference proteome</keyword>
<gene>
    <name evidence="2" type="ORF">PECAL_4P01420</name>
</gene>
<name>A0A8J2SUB0_9STRA</name>
<dbReference type="PRINTS" id="PR01217">
    <property type="entry name" value="PRICHEXTENSN"/>
</dbReference>
<evidence type="ECO:0000313" key="2">
    <source>
        <dbReference type="EMBL" id="CAH0372979.1"/>
    </source>
</evidence>
<evidence type="ECO:0000256" key="1">
    <source>
        <dbReference type="SAM" id="MobiDB-lite"/>
    </source>
</evidence>
<reference evidence="2" key="1">
    <citation type="submission" date="2021-11" db="EMBL/GenBank/DDBJ databases">
        <authorList>
            <consortium name="Genoscope - CEA"/>
            <person name="William W."/>
        </authorList>
    </citation>
    <scope>NUCLEOTIDE SEQUENCE</scope>
</reference>